<evidence type="ECO:0000313" key="2">
    <source>
        <dbReference type="Proteomes" id="UP000827976"/>
    </source>
</evidence>
<proteinExistence type="predicted"/>
<sequence length="157" mass="16916">MASSPSQNCVILLLLLNFCISLILACIGGWAVNYSLQNDYFIDRGVVPPREYSPVYFPMGNGATGFFVLFSLISGVVGAASAIAVLSKMRSWGSDHGWLPAARSSGFTAWVLTLLSASLAIKEIVLEERNARLRTMEAFNIILAVTQFACIVAIHAA</sequence>
<protein>
    <submittedName>
        <fullName evidence="1">AWPM-19-like protein</fullName>
    </submittedName>
</protein>
<organism evidence="1 2">
    <name type="scientific">Dioscorea alata</name>
    <name type="common">Purple yam</name>
    <dbReference type="NCBI Taxonomy" id="55571"/>
    <lineage>
        <taxon>Eukaryota</taxon>
        <taxon>Viridiplantae</taxon>
        <taxon>Streptophyta</taxon>
        <taxon>Embryophyta</taxon>
        <taxon>Tracheophyta</taxon>
        <taxon>Spermatophyta</taxon>
        <taxon>Magnoliopsida</taxon>
        <taxon>Liliopsida</taxon>
        <taxon>Dioscoreales</taxon>
        <taxon>Dioscoreaceae</taxon>
        <taxon>Dioscorea</taxon>
    </lineage>
</organism>
<evidence type="ECO:0000313" key="1">
    <source>
        <dbReference type="EMBL" id="KAH7681582.1"/>
    </source>
</evidence>
<dbReference type="EMBL" id="CM037015">
    <property type="protein sequence ID" value="KAH7681582.1"/>
    <property type="molecule type" value="Genomic_DNA"/>
</dbReference>
<name>A0ACB7W292_DIOAL</name>
<accession>A0ACB7W292</accession>
<reference evidence="2" key="1">
    <citation type="journal article" date="2022" name="Nat. Commun.">
        <title>Chromosome evolution and the genetic basis of agronomically important traits in greater yam.</title>
        <authorList>
            <person name="Bredeson J.V."/>
            <person name="Lyons J.B."/>
            <person name="Oniyinde I.O."/>
            <person name="Okereke N.R."/>
            <person name="Kolade O."/>
            <person name="Nnabue I."/>
            <person name="Nwadili C.O."/>
            <person name="Hribova E."/>
            <person name="Parker M."/>
            <person name="Nwogha J."/>
            <person name="Shu S."/>
            <person name="Carlson J."/>
            <person name="Kariba R."/>
            <person name="Muthemba S."/>
            <person name="Knop K."/>
            <person name="Barton G.J."/>
            <person name="Sherwood A.V."/>
            <person name="Lopez-Montes A."/>
            <person name="Asiedu R."/>
            <person name="Jamnadass R."/>
            <person name="Muchugi A."/>
            <person name="Goodstein D."/>
            <person name="Egesi C.N."/>
            <person name="Featherston J."/>
            <person name="Asfaw A."/>
            <person name="Simpson G.G."/>
            <person name="Dolezel J."/>
            <person name="Hendre P.S."/>
            <person name="Van Deynze A."/>
            <person name="Kumar P.L."/>
            <person name="Obidiegwu J.E."/>
            <person name="Bhattacharjee R."/>
            <person name="Rokhsar D.S."/>
        </authorList>
    </citation>
    <scope>NUCLEOTIDE SEQUENCE [LARGE SCALE GENOMIC DNA]</scope>
    <source>
        <strain evidence="2">cv. TDa95/00328</strain>
    </source>
</reference>
<gene>
    <name evidence="1" type="ORF">IHE45_05G068400</name>
</gene>
<comment type="caution">
    <text evidence="1">The sequence shown here is derived from an EMBL/GenBank/DDBJ whole genome shotgun (WGS) entry which is preliminary data.</text>
</comment>
<dbReference type="Proteomes" id="UP000827976">
    <property type="component" value="Chromosome 5"/>
</dbReference>
<keyword evidence="2" id="KW-1185">Reference proteome</keyword>